<dbReference type="EMBL" id="MK697705">
    <property type="protein sequence ID" value="QHR92696.1"/>
    <property type="molecule type" value="Genomic_DNA"/>
</dbReference>
<name>A0A6B9XUU8_PICSI</name>
<reference evidence="1" key="1">
    <citation type="submission" date="2019-03" db="EMBL/GenBank/DDBJ databases">
        <title>Largest Complete Mitochondrial Genome of a Gymnosperm, Sitka Spruce (Picea sitchensis), Indicates Complex Physical Structure.</title>
        <authorList>
            <person name="Jackman S.D."/>
            <person name="Coombe L."/>
            <person name="Warren R."/>
            <person name="Kirk H."/>
            <person name="Trinh E."/>
            <person name="McLeod T."/>
            <person name="Pleasance S."/>
            <person name="Pandoh P."/>
            <person name="Zhao Y."/>
            <person name="Coope R."/>
            <person name="Bousquet J."/>
            <person name="Bohlmann J.C."/>
            <person name="Jones S.J.M."/>
            <person name="Birol I."/>
        </authorList>
    </citation>
    <scope>NUCLEOTIDE SEQUENCE</scope>
    <source>
        <strain evidence="1">Q903</strain>
    </source>
</reference>
<geneLocation type="mitochondrion" evidence="1"/>
<dbReference type="AlphaFoldDB" id="A0A6B9XUU8"/>
<protein>
    <submittedName>
        <fullName evidence="1">Uncharacterized protein</fullName>
    </submittedName>
</protein>
<gene>
    <name evidence="1" type="primary">orf06798</name>
    <name evidence="1" type="ORF">Q903MT_gene6744</name>
</gene>
<evidence type="ECO:0000313" key="1">
    <source>
        <dbReference type="EMBL" id="QHR92696.1"/>
    </source>
</evidence>
<proteinExistence type="predicted"/>
<keyword evidence="1" id="KW-0496">Mitochondrion</keyword>
<organism evidence="1">
    <name type="scientific">Picea sitchensis</name>
    <name type="common">Sitka spruce</name>
    <name type="synonym">Pinus sitchensis</name>
    <dbReference type="NCBI Taxonomy" id="3332"/>
    <lineage>
        <taxon>Eukaryota</taxon>
        <taxon>Viridiplantae</taxon>
        <taxon>Streptophyta</taxon>
        <taxon>Embryophyta</taxon>
        <taxon>Tracheophyta</taxon>
        <taxon>Spermatophyta</taxon>
        <taxon>Pinopsida</taxon>
        <taxon>Pinidae</taxon>
        <taxon>Conifers I</taxon>
        <taxon>Pinales</taxon>
        <taxon>Pinaceae</taxon>
        <taxon>Picea</taxon>
    </lineage>
</organism>
<accession>A0A6B9XUU8</accession>
<sequence>MSLGQMPPLPLYLSPQLDLLLGLVVKLPYDKYHLTEATEQELSLMSNTYSCADQHWHWYLQRCQGQCLFIKPRYPRPGPRTHPNM</sequence>